<gene>
    <name evidence="2" type="ORF">EV420DRAFT_1483292</name>
</gene>
<evidence type="ECO:0000313" key="2">
    <source>
        <dbReference type="EMBL" id="KAK0449097.1"/>
    </source>
</evidence>
<dbReference type="GeneID" id="85353506"/>
<feature type="region of interest" description="Disordered" evidence="1">
    <location>
        <begin position="52"/>
        <end position="72"/>
    </location>
</feature>
<name>A0AA39JV30_ARMTA</name>
<organism evidence="2 3">
    <name type="scientific">Armillaria tabescens</name>
    <name type="common">Ringless honey mushroom</name>
    <name type="synonym">Agaricus tabescens</name>
    <dbReference type="NCBI Taxonomy" id="1929756"/>
    <lineage>
        <taxon>Eukaryota</taxon>
        <taxon>Fungi</taxon>
        <taxon>Dikarya</taxon>
        <taxon>Basidiomycota</taxon>
        <taxon>Agaricomycotina</taxon>
        <taxon>Agaricomycetes</taxon>
        <taxon>Agaricomycetidae</taxon>
        <taxon>Agaricales</taxon>
        <taxon>Marasmiineae</taxon>
        <taxon>Physalacriaceae</taxon>
        <taxon>Desarmillaria</taxon>
    </lineage>
</organism>
<protein>
    <submittedName>
        <fullName evidence="2">Uncharacterized protein</fullName>
    </submittedName>
</protein>
<evidence type="ECO:0000313" key="3">
    <source>
        <dbReference type="Proteomes" id="UP001175211"/>
    </source>
</evidence>
<keyword evidence="3" id="KW-1185">Reference proteome</keyword>
<evidence type="ECO:0000256" key="1">
    <source>
        <dbReference type="SAM" id="MobiDB-lite"/>
    </source>
</evidence>
<feature type="compositionally biased region" description="Basic and acidic residues" evidence="1">
    <location>
        <begin position="60"/>
        <end position="72"/>
    </location>
</feature>
<dbReference type="AlphaFoldDB" id="A0AA39JV30"/>
<dbReference type="Proteomes" id="UP001175211">
    <property type="component" value="Unassembled WGS sequence"/>
</dbReference>
<reference evidence="2" key="1">
    <citation type="submission" date="2023-06" db="EMBL/GenBank/DDBJ databases">
        <authorList>
            <consortium name="Lawrence Berkeley National Laboratory"/>
            <person name="Ahrendt S."/>
            <person name="Sahu N."/>
            <person name="Indic B."/>
            <person name="Wong-Bajracharya J."/>
            <person name="Merenyi Z."/>
            <person name="Ke H.-M."/>
            <person name="Monk M."/>
            <person name="Kocsube S."/>
            <person name="Drula E."/>
            <person name="Lipzen A."/>
            <person name="Balint B."/>
            <person name="Henrissat B."/>
            <person name="Andreopoulos B."/>
            <person name="Martin F.M."/>
            <person name="Harder C.B."/>
            <person name="Rigling D."/>
            <person name="Ford K.L."/>
            <person name="Foster G.D."/>
            <person name="Pangilinan J."/>
            <person name="Papanicolaou A."/>
            <person name="Barry K."/>
            <person name="LaButti K."/>
            <person name="Viragh M."/>
            <person name="Koriabine M."/>
            <person name="Yan M."/>
            <person name="Riley R."/>
            <person name="Champramary S."/>
            <person name="Plett K.L."/>
            <person name="Tsai I.J."/>
            <person name="Slot J."/>
            <person name="Sipos G."/>
            <person name="Plett J."/>
            <person name="Nagy L.G."/>
            <person name="Grigoriev I.V."/>
        </authorList>
    </citation>
    <scope>NUCLEOTIDE SEQUENCE</scope>
    <source>
        <strain evidence="2">CCBAS 213</strain>
    </source>
</reference>
<dbReference type="RefSeq" id="XP_060326812.1">
    <property type="nucleotide sequence ID" value="XM_060469958.1"/>
</dbReference>
<dbReference type="EMBL" id="JAUEPS010000039">
    <property type="protein sequence ID" value="KAK0449097.1"/>
    <property type="molecule type" value="Genomic_DNA"/>
</dbReference>
<accession>A0AA39JV30</accession>
<proteinExistence type="predicted"/>
<comment type="caution">
    <text evidence="2">The sequence shown here is derived from an EMBL/GenBank/DDBJ whole genome shotgun (WGS) entry which is preliminary data.</text>
</comment>
<sequence>MAACKSMRLLEVQNVVLGDFVGIRSQKSGRNTRLETIGSRREGVQQKVLIRSSRWKGSRRGREDDDDRRRRSEFRHISASSADTTDDIMTALGRALLSTSTSTTSFSPAVFARDFWSNTEEIRLDKHAIYMENPHRKAEFSLTPQKWPVRIEGALPKLSRVTMHLHLYIQRLSRSSNSHLLDCATSIPCSSKILSPGQEVTRQAGCDAEDVPYCRVDDCGSLANPDLTLPYSAPATEFPNLGIVTAEESGALDGNQGRSIIRDPAFLFARFKPDILALDIIPGSPCNYSDSLAWNSNETRSETTGTELWASNRGTAWNTVLPIDSQASARRDLLGVRLSWYRETLRFKKSPLKEAVSLPHPIPGCRTWEVPKITMSNT</sequence>